<name>A0A0G4PUG1_PENC3</name>
<keyword evidence="2" id="KW-1185">Reference proteome</keyword>
<sequence>MSHDVEGSSAGRRVFASFLGVVNMVAETDFSDIRRCCGVHSSAGQAIIIPRGMVSMDE</sequence>
<dbReference type="EMBL" id="HG793178">
    <property type="protein sequence ID" value="CRL30145.1"/>
    <property type="molecule type" value="Genomic_DNA"/>
</dbReference>
<proteinExistence type="predicted"/>
<evidence type="ECO:0000313" key="1">
    <source>
        <dbReference type="EMBL" id="CRL30145.1"/>
    </source>
</evidence>
<dbReference type="Gene3D" id="3.30.9.10">
    <property type="entry name" value="D-Amino Acid Oxidase, subunit A, domain 2"/>
    <property type="match status" value="1"/>
</dbReference>
<dbReference type="Proteomes" id="UP000053732">
    <property type="component" value="Unassembled WGS sequence"/>
</dbReference>
<organism evidence="1 2">
    <name type="scientific">Penicillium camemberti (strain FM 013)</name>
    <dbReference type="NCBI Taxonomy" id="1429867"/>
    <lineage>
        <taxon>Eukaryota</taxon>
        <taxon>Fungi</taxon>
        <taxon>Dikarya</taxon>
        <taxon>Ascomycota</taxon>
        <taxon>Pezizomycotina</taxon>
        <taxon>Eurotiomycetes</taxon>
        <taxon>Eurotiomycetidae</taxon>
        <taxon>Eurotiales</taxon>
        <taxon>Aspergillaceae</taxon>
        <taxon>Penicillium</taxon>
    </lineage>
</organism>
<reference evidence="1 2" key="1">
    <citation type="journal article" date="2014" name="Nat. Commun.">
        <title>Multiple recent horizontal transfers of a large genomic region in cheese making fungi.</title>
        <authorList>
            <person name="Cheeseman K."/>
            <person name="Ropars J."/>
            <person name="Renault P."/>
            <person name="Dupont J."/>
            <person name="Gouzy J."/>
            <person name="Branca A."/>
            <person name="Abraham A.L."/>
            <person name="Ceppi M."/>
            <person name="Conseiller E."/>
            <person name="Debuchy R."/>
            <person name="Malagnac F."/>
            <person name="Goarin A."/>
            <person name="Silar P."/>
            <person name="Lacoste S."/>
            <person name="Sallet E."/>
            <person name="Bensimon A."/>
            <person name="Giraud T."/>
            <person name="Brygoo Y."/>
        </authorList>
    </citation>
    <scope>NUCLEOTIDE SEQUENCE [LARGE SCALE GENOMIC DNA]</scope>
    <source>
        <strain evidence="2">FM 013</strain>
    </source>
</reference>
<protein>
    <submittedName>
        <fullName evidence="1">Str. FM013</fullName>
    </submittedName>
</protein>
<accession>A0A0G4PUG1</accession>
<dbReference type="SUPFAM" id="SSF54373">
    <property type="entry name" value="FAD-linked reductases, C-terminal domain"/>
    <property type="match status" value="1"/>
</dbReference>
<gene>
    <name evidence="1" type="ORF">PCAMFM013_S045g000011</name>
</gene>
<evidence type="ECO:0000313" key="2">
    <source>
        <dbReference type="Proteomes" id="UP000053732"/>
    </source>
</evidence>
<dbReference type="AlphaFoldDB" id="A0A0G4PUG1"/>